<dbReference type="Gene3D" id="3.40.50.360">
    <property type="match status" value="1"/>
</dbReference>
<accession>A0A1I6BLS1</accession>
<gene>
    <name evidence="2" type="ORF">SAMN05421854_13121</name>
</gene>
<dbReference type="STRING" id="112413.SAMN05421854_13121"/>
<dbReference type="GO" id="GO:0070819">
    <property type="term" value="F:menaquinone-dependent protoporphyrinogen oxidase activity"/>
    <property type="evidence" value="ECO:0007669"/>
    <property type="project" value="TreeGrafter"/>
</dbReference>
<protein>
    <submittedName>
        <fullName evidence="2">Menaquinone-dependent protoporphyrinogen oxidase</fullName>
    </submittedName>
</protein>
<dbReference type="GO" id="GO:0010181">
    <property type="term" value="F:FMN binding"/>
    <property type="evidence" value="ECO:0007669"/>
    <property type="project" value="InterPro"/>
</dbReference>
<dbReference type="InterPro" id="IPR026816">
    <property type="entry name" value="Flavodoxin_dom"/>
</dbReference>
<organism evidence="2 3">
    <name type="scientific">Amycolatopsis rubida</name>
    <dbReference type="NCBI Taxonomy" id="112413"/>
    <lineage>
        <taxon>Bacteria</taxon>
        <taxon>Bacillati</taxon>
        <taxon>Actinomycetota</taxon>
        <taxon>Actinomycetes</taxon>
        <taxon>Pseudonocardiales</taxon>
        <taxon>Pseudonocardiaceae</taxon>
        <taxon>Amycolatopsis</taxon>
    </lineage>
</organism>
<dbReference type="PANTHER" id="PTHR38030:SF2">
    <property type="entry name" value="PROTOPORPHYRINOGEN IX DEHYDROGENASE [QUINONE]"/>
    <property type="match status" value="1"/>
</dbReference>
<evidence type="ECO:0000259" key="1">
    <source>
        <dbReference type="PROSITE" id="PS50902"/>
    </source>
</evidence>
<dbReference type="AlphaFoldDB" id="A0A1I6BLS1"/>
<dbReference type="Pfam" id="PF12724">
    <property type="entry name" value="Flavodoxin_5"/>
    <property type="match status" value="1"/>
</dbReference>
<dbReference type="PANTHER" id="PTHR38030">
    <property type="entry name" value="PROTOPORPHYRINOGEN IX DEHYDROGENASE [MENAQUINONE]"/>
    <property type="match status" value="1"/>
</dbReference>
<name>A0A1I6BLS1_9PSEU</name>
<dbReference type="Proteomes" id="UP000199137">
    <property type="component" value="Unassembled WGS sequence"/>
</dbReference>
<evidence type="ECO:0000313" key="2">
    <source>
        <dbReference type="EMBL" id="SFQ81886.1"/>
    </source>
</evidence>
<dbReference type="SUPFAM" id="SSF52218">
    <property type="entry name" value="Flavoproteins"/>
    <property type="match status" value="1"/>
</dbReference>
<evidence type="ECO:0000313" key="3">
    <source>
        <dbReference type="Proteomes" id="UP000199137"/>
    </source>
</evidence>
<dbReference type="InterPro" id="IPR029039">
    <property type="entry name" value="Flavoprotein-like_sf"/>
</dbReference>
<dbReference type="PROSITE" id="PS50902">
    <property type="entry name" value="FLAVODOXIN_LIKE"/>
    <property type="match status" value="1"/>
</dbReference>
<feature type="domain" description="Flavodoxin-like" evidence="1">
    <location>
        <begin position="34"/>
        <end position="189"/>
    </location>
</feature>
<reference evidence="2 3" key="1">
    <citation type="submission" date="2016-10" db="EMBL/GenBank/DDBJ databases">
        <authorList>
            <person name="de Groot N.N."/>
        </authorList>
    </citation>
    <scope>NUCLEOTIDE SEQUENCE [LARGE SCALE GENOMIC DNA]</scope>
    <source>
        <strain evidence="2 3">DSM 44637</strain>
    </source>
</reference>
<dbReference type="EMBL" id="FOWC01000031">
    <property type="protein sequence ID" value="SFQ81886.1"/>
    <property type="molecule type" value="Genomic_DNA"/>
</dbReference>
<proteinExistence type="predicted"/>
<sequence>MRSGLKAAKSPSRTAAFGRARFVSGVDNKVMINVLVAYAGKHGGTREIAEVVGEELRAAGFAVDVRDAGEAGSVTAYAAVVVGSALYYSRWRPEAVRLLERNTEALRARPVWLFHSGPCGPGANSARVSLPARVTLLAAAIDAGRTETFGGRLDPALAEGVLERLMARGSRAGDFRDWERIRAWARDIGRRVHSRVPV</sequence>
<dbReference type="InterPro" id="IPR052200">
    <property type="entry name" value="Protoporphyrinogen_IX_DH"/>
</dbReference>
<dbReference type="InterPro" id="IPR008254">
    <property type="entry name" value="Flavodoxin/NO_synth"/>
</dbReference>
<dbReference type="GO" id="GO:0006783">
    <property type="term" value="P:heme biosynthetic process"/>
    <property type="evidence" value="ECO:0007669"/>
    <property type="project" value="TreeGrafter"/>
</dbReference>